<evidence type="ECO:0000256" key="1">
    <source>
        <dbReference type="SAM" id="MobiDB-lite"/>
    </source>
</evidence>
<reference evidence="2" key="1">
    <citation type="submission" date="2021-03" db="EMBL/GenBank/DDBJ databases">
        <title>Draft genome sequence of rust myrtle Austropuccinia psidii MF-1, a brazilian biotype.</title>
        <authorList>
            <person name="Quecine M.C."/>
            <person name="Pachon D.M.R."/>
            <person name="Bonatelli M.L."/>
            <person name="Correr F.H."/>
            <person name="Franceschini L.M."/>
            <person name="Leite T.F."/>
            <person name="Margarido G.R.A."/>
            <person name="Almeida C.A."/>
            <person name="Ferrarezi J.A."/>
            <person name="Labate C.A."/>
        </authorList>
    </citation>
    <scope>NUCLEOTIDE SEQUENCE</scope>
    <source>
        <strain evidence="2">MF-1</strain>
    </source>
</reference>
<organism evidence="2 3">
    <name type="scientific">Austropuccinia psidii MF-1</name>
    <dbReference type="NCBI Taxonomy" id="1389203"/>
    <lineage>
        <taxon>Eukaryota</taxon>
        <taxon>Fungi</taxon>
        <taxon>Dikarya</taxon>
        <taxon>Basidiomycota</taxon>
        <taxon>Pucciniomycotina</taxon>
        <taxon>Pucciniomycetes</taxon>
        <taxon>Pucciniales</taxon>
        <taxon>Sphaerophragmiaceae</taxon>
        <taxon>Austropuccinia</taxon>
    </lineage>
</organism>
<dbReference type="Proteomes" id="UP000765509">
    <property type="component" value="Unassembled WGS sequence"/>
</dbReference>
<evidence type="ECO:0000313" key="3">
    <source>
        <dbReference type="Proteomes" id="UP000765509"/>
    </source>
</evidence>
<comment type="caution">
    <text evidence="2">The sequence shown here is derived from an EMBL/GenBank/DDBJ whole genome shotgun (WGS) entry which is preliminary data.</text>
</comment>
<name>A0A9Q3JA64_9BASI</name>
<feature type="region of interest" description="Disordered" evidence="1">
    <location>
        <begin position="42"/>
        <end position="63"/>
    </location>
</feature>
<proteinExistence type="predicted"/>
<protein>
    <submittedName>
        <fullName evidence="2">Uncharacterized protein</fullName>
    </submittedName>
</protein>
<keyword evidence="3" id="KW-1185">Reference proteome</keyword>
<gene>
    <name evidence="2" type="ORF">O181_098071</name>
</gene>
<feature type="non-terminal residue" evidence="2">
    <location>
        <position position="63"/>
    </location>
</feature>
<sequence length="63" mass="7131">MWHSVHSTRYFPVAQRRKSVAVPVSDDNKILTTPMTSTAEQRLALSASSTDDRKLTRNNQCIL</sequence>
<dbReference type="EMBL" id="AVOT02066575">
    <property type="protein sequence ID" value="MBW0558356.1"/>
    <property type="molecule type" value="Genomic_DNA"/>
</dbReference>
<dbReference type="AlphaFoldDB" id="A0A9Q3JA64"/>
<evidence type="ECO:0000313" key="2">
    <source>
        <dbReference type="EMBL" id="MBW0558356.1"/>
    </source>
</evidence>
<accession>A0A9Q3JA64</accession>